<keyword evidence="4" id="KW-0670">Pyruvate</keyword>
<dbReference type="OrthoDB" id="9787219at2"/>
<dbReference type="STRING" id="555512.SAMN04487993_1007205"/>
<gene>
    <name evidence="4" type="ORF">SAMN04487993_1007205</name>
</gene>
<keyword evidence="1" id="KW-0560">Oxidoreductase</keyword>
<feature type="domain" description="D-isomer specific 2-hydroxyacid dehydrogenase NAD-binding" evidence="3">
    <location>
        <begin position="97"/>
        <end position="267"/>
    </location>
</feature>
<dbReference type="RefSeq" id="WP_089846495.1">
    <property type="nucleotide sequence ID" value="NZ_FNEJ01000007.1"/>
</dbReference>
<reference evidence="4 5" key="1">
    <citation type="submission" date="2016-10" db="EMBL/GenBank/DDBJ databases">
        <authorList>
            <person name="de Groot N.N."/>
        </authorList>
    </citation>
    <scope>NUCLEOTIDE SEQUENCE [LARGE SCALE GENOMIC DNA]</scope>
    <source>
        <strain evidence="4 5">DSM 26424</strain>
    </source>
</reference>
<evidence type="ECO:0000259" key="3">
    <source>
        <dbReference type="Pfam" id="PF02826"/>
    </source>
</evidence>
<protein>
    <submittedName>
        <fullName evidence="4">Glyoxylate/hydroxypyruvate reductase A</fullName>
    </submittedName>
</protein>
<keyword evidence="2" id="KW-0520">NAD</keyword>
<dbReference type="SUPFAM" id="SSF52283">
    <property type="entry name" value="Formate/glycerate dehydrogenase catalytic domain-like"/>
    <property type="match status" value="1"/>
</dbReference>
<dbReference type="Proteomes" id="UP000199093">
    <property type="component" value="Unassembled WGS sequence"/>
</dbReference>
<name>A0A1G8M6R3_9RHOB</name>
<dbReference type="InterPro" id="IPR006140">
    <property type="entry name" value="D-isomer_DH_NAD-bd"/>
</dbReference>
<dbReference type="AlphaFoldDB" id="A0A1G8M6R3"/>
<organism evidence="4 5">
    <name type="scientific">Salipiger marinus</name>
    <dbReference type="NCBI Taxonomy" id="555512"/>
    <lineage>
        <taxon>Bacteria</taxon>
        <taxon>Pseudomonadati</taxon>
        <taxon>Pseudomonadota</taxon>
        <taxon>Alphaproteobacteria</taxon>
        <taxon>Rhodobacterales</taxon>
        <taxon>Roseobacteraceae</taxon>
        <taxon>Salipiger</taxon>
    </lineage>
</organism>
<evidence type="ECO:0000256" key="1">
    <source>
        <dbReference type="ARBA" id="ARBA00023002"/>
    </source>
</evidence>
<dbReference type="Gene3D" id="3.40.50.720">
    <property type="entry name" value="NAD(P)-binding Rossmann-like Domain"/>
    <property type="match status" value="2"/>
</dbReference>
<accession>A0A1G8M6R3</accession>
<dbReference type="GO" id="GO:0051287">
    <property type="term" value="F:NAD binding"/>
    <property type="evidence" value="ECO:0007669"/>
    <property type="project" value="InterPro"/>
</dbReference>
<evidence type="ECO:0000313" key="5">
    <source>
        <dbReference type="Proteomes" id="UP000199093"/>
    </source>
</evidence>
<sequence length="302" mass="32028">MALLFVSTPARLPVWQQMFDAAGLRMIAGEAAVTDPAEVTAIACWIPPADLTRYPNLRVVLSVGAGVDHLPPLPEGVALVRTLAPGIEAMVRDWVVMATLMLHRDMPTYLQQARAGLWQSQPVRLASSRRVGIMGMGRIGGLVATSLSALGFEVAGLSRSGRDGAVPVYPTARLDDFLARTDLLVCLLPLTAETRGILGRQAFAALPRGAGLVHAGRGAHLDPAALRDALDEGQLSGAMLDVTDPEPLPPDHWMWRHPRLVITPHVAAQTDAAEGAQHAIAVMRALQSGAALPGRVDVALGY</sequence>
<dbReference type="InterPro" id="IPR036291">
    <property type="entry name" value="NAD(P)-bd_dom_sf"/>
</dbReference>
<evidence type="ECO:0000313" key="4">
    <source>
        <dbReference type="EMBL" id="SDI63517.1"/>
    </source>
</evidence>
<dbReference type="PANTHER" id="PTHR43333:SF1">
    <property type="entry name" value="D-ISOMER SPECIFIC 2-HYDROXYACID DEHYDROGENASE NAD-BINDING DOMAIN-CONTAINING PROTEIN"/>
    <property type="match status" value="1"/>
</dbReference>
<evidence type="ECO:0000256" key="2">
    <source>
        <dbReference type="ARBA" id="ARBA00023027"/>
    </source>
</evidence>
<dbReference type="GO" id="GO:0016491">
    <property type="term" value="F:oxidoreductase activity"/>
    <property type="evidence" value="ECO:0007669"/>
    <property type="project" value="UniProtKB-KW"/>
</dbReference>
<proteinExistence type="predicted"/>
<dbReference type="CDD" id="cd12164">
    <property type="entry name" value="GDH_like_2"/>
    <property type="match status" value="1"/>
</dbReference>
<dbReference type="Pfam" id="PF02826">
    <property type="entry name" value="2-Hacid_dh_C"/>
    <property type="match status" value="1"/>
</dbReference>
<dbReference type="PANTHER" id="PTHR43333">
    <property type="entry name" value="2-HACID_DH_C DOMAIN-CONTAINING PROTEIN"/>
    <property type="match status" value="1"/>
</dbReference>
<keyword evidence="5" id="KW-1185">Reference proteome</keyword>
<dbReference type="SUPFAM" id="SSF51735">
    <property type="entry name" value="NAD(P)-binding Rossmann-fold domains"/>
    <property type="match status" value="1"/>
</dbReference>
<dbReference type="EMBL" id="FNEJ01000007">
    <property type="protein sequence ID" value="SDI63517.1"/>
    <property type="molecule type" value="Genomic_DNA"/>
</dbReference>